<dbReference type="Pfam" id="PF13385">
    <property type="entry name" value="Laminin_G_3"/>
    <property type="match status" value="1"/>
</dbReference>
<dbReference type="Gene3D" id="2.60.120.1440">
    <property type="match status" value="1"/>
</dbReference>
<dbReference type="OrthoDB" id="258532at2"/>
<protein>
    <submittedName>
        <fullName evidence="5">FecR protein</fullName>
    </submittedName>
</protein>
<dbReference type="Gene3D" id="2.60.120.200">
    <property type="match status" value="1"/>
</dbReference>
<evidence type="ECO:0000259" key="4">
    <source>
        <dbReference type="SMART" id="SM00560"/>
    </source>
</evidence>
<evidence type="ECO:0000256" key="2">
    <source>
        <dbReference type="ARBA" id="ARBA00023157"/>
    </source>
</evidence>
<dbReference type="Proteomes" id="UP000317093">
    <property type="component" value="Chromosome"/>
</dbReference>
<dbReference type="AlphaFoldDB" id="A0A518B4C8"/>
<proteinExistence type="predicted"/>
<dbReference type="GO" id="GO:0016989">
    <property type="term" value="F:sigma factor antagonist activity"/>
    <property type="evidence" value="ECO:0007669"/>
    <property type="project" value="TreeGrafter"/>
</dbReference>
<dbReference type="RefSeq" id="WP_145258384.1">
    <property type="nucleotide sequence ID" value="NZ_CP036279.1"/>
</dbReference>
<keyword evidence="3" id="KW-0472">Membrane</keyword>
<feature type="domain" description="LamG-like jellyroll fold" evidence="4">
    <location>
        <begin position="412"/>
        <end position="553"/>
    </location>
</feature>
<keyword evidence="1" id="KW-0732">Signal</keyword>
<dbReference type="SUPFAM" id="SSF49899">
    <property type="entry name" value="Concanavalin A-like lectins/glucanases"/>
    <property type="match status" value="1"/>
</dbReference>
<evidence type="ECO:0000256" key="1">
    <source>
        <dbReference type="ARBA" id="ARBA00022729"/>
    </source>
</evidence>
<gene>
    <name evidence="5" type="ORF">Pan216_27060</name>
</gene>
<dbReference type="InterPro" id="IPR006558">
    <property type="entry name" value="LamG-like"/>
</dbReference>
<organism evidence="5 6">
    <name type="scientific">Kolteria novifilia</name>
    <dbReference type="NCBI Taxonomy" id="2527975"/>
    <lineage>
        <taxon>Bacteria</taxon>
        <taxon>Pseudomonadati</taxon>
        <taxon>Planctomycetota</taxon>
        <taxon>Planctomycetia</taxon>
        <taxon>Kolteriales</taxon>
        <taxon>Kolteriaceae</taxon>
        <taxon>Kolteria</taxon>
    </lineage>
</organism>
<feature type="transmembrane region" description="Helical" evidence="3">
    <location>
        <begin position="110"/>
        <end position="129"/>
    </location>
</feature>
<keyword evidence="3" id="KW-0812">Transmembrane</keyword>
<evidence type="ECO:0000256" key="3">
    <source>
        <dbReference type="SAM" id="Phobius"/>
    </source>
</evidence>
<dbReference type="PANTHER" id="PTHR30273">
    <property type="entry name" value="PERIPLASMIC SIGNAL SENSOR AND SIGMA FACTOR ACTIVATOR FECR-RELATED"/>
    <property type="match status" value="1"/>
</dbReference>
<sequence length="565" mass="61478">MTTDSNDELMRLINDLAEGSLSEDQSHRLQELLRDDPAAQDAYREFMSLHANLHLSYDAGADGTGLPGLAAMPGNSMLAPSFDTVGASEKFVPSGRVARSRDRWSGIHRVLLLSLLAAVLVNAGLMWRMNSVPPSPDQKGANALASAEPSLDVKDGLAVITRTVDARWEDAPSGHSAGAVVGRGRVRLAEGLVQFEFFSGASVIVEGPADLELVSSMRVDCRLGKLRAHVPSQAHGFTVGTPGVDAVDLGTEFAVSVTKRGDGEVHVLDGEVELHPVEGQSGMSGAKQLLAGQGARYAVGGDAETIPSDPKQFVDRETMLRLSDDQHQARRTSWLTHSRRLRDDPSTLLYYRFDDHPAWERVLHHEGSGSGAGLDGAIVGCAWTQGRWPGKGALEFKRPTDRVRIDVDGEFDAMTFAAWVRIEGYDQWLSSLMLTDGFDFGEPHWQLSDKGEIILGVSGDPGVNYFSPRVLGPSDLGRWVHLATVYDPARGAVTHYVDGEIVSRDELREPIRLRIGPAEIGNWNSKGSGRHGIRSLNGRIDEFGLFGRAFSDEEIREMFDVGRPD</sequence>
<dbReference type="EMBL" id="CP036279">
    <property type="protein sequence ID" value="QDU61841.1"/>
    <property type="molecule type" value="Genomic_DNA"/>
</dbReference>
<dbReference type="InterPro" id="IPR012373">
    <property type="entry name" value="Ferrdict_sens_TM"/>
</dbReference>
<keyword evidence="3" id="KW-1133">Transmembrane helix</keyword>
<evidence type="ECO:0000313" key="6">
    <source>
        <dbReference type="Proteomes" id="UP000317093"/>
    </source>
</evidence>
<dbReference type="PANTHER" id="PTHR30273:SF2">
    <property type="entry name" value="PROTEIN FECR"/>
    <property type="match status" value="1"/>
</dbReference>
<dbReference type="KEGG" id="knv:Pan216_27060"/>
<dbReference type="SMART" id="SM00560">
    <property type="entry name" value="LamGL"/>
    <property type="match status" value="1"/>
</dbReference>
<name>A0A518B4C8_9BACT</name>
<reference evidence="5 6" key="1">
    <citation type="submission" date="2019-02" db="EMBL/GenBank/DDBJ databases">
        <title>Deep-cultivation of Planctomycetes and their phenomic and genomic characterization uncovers novel biology.</title>
        <authorList>
            <person name="Wiegand S."/>
            <person name="Jogler M."/>
            <person name="Boedeker C."/>
            <person name="Pinto D."/>
            <person name="Vollmers J."/>
            <person name="Rivas-Marin E."/>
            <person name="Kohn T."/>
            <person name="Peeters S.H."/>
            <person name="Heuer A."/>
            <person name="Rast P."/>
            <person name="Oberbeckmann S."/>
            <person name="Bunk B."/>
            <person name="Jeske O."/>
            <person name="Meyerdierks A."/>
            <person name="Storesund J.E."/>
            <person name="Kallscheuer N."/>
            <person name="Luecker S."/>
            <person name="Lage O.M."/>
            <person name="Pohl T."/>
            <person name="Merkel B.J."/>
            <person name="Hornburger P."/>
            <person name="Mueller R.-W."/>
            <person name="Bruemmer F."/>
            <person name="Labrenz M."/>
            <person name="Spormann A.M."/>
            <person name="Op den Camp H."/>
            <person name="Overmann J."/>
            <person name="Amann R."/>
            <person name="Jetten M.S.M."/>
            <person name="Mascher T."/>
            <person name="Medema M.H."/>
            <person name="Devos D.P."/>
            <person name="Kaster A.-K."/>
            <person name="Ovreas L."/>
            <person name="Rohde M."/>
            <person name="Galperin M.Y."/>
            <person name="Jogler C."/>
        </authorList>
    </citation>
    <scope>NUCLEOTIDE SEQUENCE [LARGE SCALE GENOMIC DNA]</scope>
    <source>
        <strain evidence="5 6">Pan216</strain>
    </source>
</reference>
<keyword evidence="2" id="KW-1015">Disulfide bond</keyword>
<evidence type="ECO:0000313" key="5">
    <source>
        <dbReference type="EMBL" id="QDU61841.1"/>
    </source>
</evidence>
<accession>A0A518B4C8</accession>
<keyword evidence="6" id="KW-1185">Reference proteome</keyword>
<dbReference type="InterPro" id="IPR013320">
    <property type="entry name" value="ConA-like_dom_sf"/>
</dbReference>